<keyword evidence="4" id="KW-1185">Reference proteome</keyword>
<dbReference type="Gene3D" id="3.40.50.300">
    <property type="entry name" value="P-loop containing nucleotide triphosphate hydrolases"/>
    <property type="match status" value="2"/>
</dbReference>
<evidence type="ECO:0000313" key="4">
    <source>
        <dbReference type="Proteomes" id="UP000245977"/>
    </source>
</evidence>
<feature type="coiled-coil region" evidence="1">
    <location>
        <begin position="858"/>
        <end position="913"/>
    </location>
</feature>
<accession>A0A2S2FB21</accession>
<organism evidence="3 4">
    <name type="scientific">Acinetobacter defluvii</name>
    <dbReference type="NCBI Taxonomy" id="1871111"/>
    <lineage>
        <taxon>Bacteria</taxon>
        <taxon>Pseudomonadati</taxon>
        <taxon>Pseudomonadota</taxon>
        <taxon>Gammaproteobacteria</taxon>
        <taxon>Moraxellales</taxon>
        <taxon>Moraxellaceae</taxon>
        <taxon>Acinetobacter</taxon>
    </lineage>
</organism>
<dbReference type="SUPFAM" id="SSF52540">
    <property type="entry name" value="P-loop containing nucleoside triphosphate hydrolases"/>
    <property type="match status" value="1"/>
</dbReference>
<sequence length="1198" mass="137716">MKILSIRLKNLASLSGEHFIDFESEPLASAGLVAIVGKTGAGKSTILDAMCLALFNKIPRLKDSDGKLQDIDGSELLTNSPLTVLRRGTAHGFSELTFIAQDQKHYLARWELKRSREKADGKLQSVQRYLKCLTDGVVVADKAKAVDSSIFKITQLSFEQFTRAVLLAQSEVTAFLKARDNERGELLEYLTNSSIFAKIGQLAFERTKAVALKRKELENLLGHVEVLSDEAVAELHTQFQNVDTDYKKLEAKKSQLEKQQQWFERKQKFDQEIILKQSSVDQYLNEQHKLASERERLNRLEIFSEIRSNVFQQQQFLKTEQALAPQIQQQQQVFNDLAAVFETQKTQYLQAETALTEIQDFENKNLSAIHQVRDCNSERERIGVEFNQVKKKLLDLVQAQQPLTQQKQQLDQQIQQIQGKQEHVNTELLATQHFTDLDKGLSAHLQQLSKFIQHYQNIENQIGCTLDAEYKLNLQKAELQQCIAHVGTLDQLEKQLEQVRQQRELKLNHHNQLGVIQQKLNQYFELQSESLHIQEKLDYLTAQLQQTEKSTLIAEQEFQSSKDARLKLQEVLQQQRLLHAENVENLRAELTEGEPCLVCGSTSHPYKKDDSVVSKALFELQQQQQQHALSKEQEALKIWQQQQQQQTKLNTELEQFKTALKNSVEKTKAIAKILREQCKTEQINLNLDQTQTEISKQFEQISQQNQMDCQHFEAQINQFILHLKAQQQLTQDIQQAEHLLQNAQNLQQNVSHIIACLTDAEKLQWQQKTTFQAQHLYQQLEQRFQQLEQLAQLKLQLDQTSQQLHSAILNLENAAKHIAETQENLNTIKLKGQKNTEKANQLILAMTGLRDVKPNEWLAKHDTKRQQIQSQYQQHKQQFDQSRTEFEQQKSRLEQLQAQQRQSQHNLNQVNNVIQNWLDAHTDFQASDLAELAQVSPAQEQQIRQQLQDIERLLHEAKSALKTIQAQLAEHALQQPELDFNQLKHVMLENAESLKTQSELRDQIKIELAKHQSNLQKQKQFADEILHIQQEEHRWSKISGLMGDATGKKFRDYAQQFNLDILLEHANQQLTMLSQRYTLKRLENSLSLAIIDHDMDGETRSVASLSGGESFLTALALSLAIANMASGSMKIESLFIDEGFGTLDASSLHMVMNALDQLQNQGRKVVLISHIQEMHERIPVQIQVKPLGAGASTIEVVS</sequence>
<dbReference type="Proteomes" id="UP000245977">
    <property type="component" value="Chromosome"/>
</dbReference>
<dbReference type="Pfam" id="PF13476">
    <property type="entry name" value="AAA_23"/>
    <property type="match status" value="1"/>
</dbReference>
<dbReference type="RefSeq" id="WP_065994327.1">
    <property type="nucleotide sequence ID" value="NZ_CP029397.2"/>
</dbReference>
<feature type="coiled-coil region" evidence="1">
    <location>
        <begin position="232"/>
        <end position="300"/>
    </location>
</feature>
<dbReference type="STRING" id="1871111.GCA_001704615_00408"/>
<reference evidence="3" key="1">
    <citation type="submission" date="2019-08" db="EMBL/GenBank/DDBJ databases">
        <title>The complete genome of Acinetobacter defluvii strain WCHAD010030.</title>
        <authorList>
            <person name="Hu Y."/>
            <person name="Qin J."/>
            <person name="Feng Y."/>
            <person name="Zong Z."/>
        </authorList>
    </citation>
    <scope>NUCLEOTIDE SEQUENCE</scope>
    <source>
        <strain evidence="3">WCHA30</strain>
    </source>
</reference>
<evidence type="ECO:0000256" key="1">
    <source>
        <dbReference type="SAM" id="Coils"/>
    </source>
</evidence>
<dbReference type="Pfam" id="PF13558">
    <property type="entry name" value="SbcC_Walker_B"/>
    <property type="match status" value="1"/>
</dbReference>
<dbReference type="InterPro" id="IPR027417">
    <property type="entry name" value="P-loop_NTPase"/>
</dbReference>
<dbReference type="OrthoDB" id="9795626at2"/>
<dbReference type="PANTHER" id="PTHR32114">
    <property type="entry name" value="ABC TRANSPORTER ABCH.3"/>
    <property type="match status" value="1"/>
</dbReference>
<evidence type="ECO:0000259" key="2">
    <source>
        <dbReference type="Pfam" id="PF13476"/>
    </source>
</evidence>
<dbReference type="GO" id="GO:0016887">
    <property type="term" value="F:ATP hydrolysis activity"/>
    <property type="evidence" value="ECO:0007669"/>
    <property type="project" value="InterPro"/>
</dbReference>
<feature type="coiled-coil region" evidence="1">
    <location>
        <begin position="777"/>
        <end position="831"/>
    </location>
</feature>
<keyword evidence="1" id="KW-0175">Coiled coil</keyword>
<dbReference type="EMBL" id="CP029397">
    <property type="protein sequence ID" value="AWL28110.1"/>
    <property type="molecule type" value="Genomic_DNA"/>
</dbReference>
<feature type="domain" description="Rad50/SbcC-type AAA" evidence="2">
    <location>
        <begin position="5"/>
        <end position="260"/>
    </location>
</feature>
<feature type="coiled-coil region" evidence="1">
    <location>
        <begin position="482"/>
        <end position="509"/>
    </location>
</feature>
<dbReference type="PANTHER" id="PTHR32114:SF2">
    <property type="entry name" value="ABC TRANSPORTER ABCH.3"/>
    <property type="match status" value="1"/>
</dbReference>
<dbReference type="InterPro" id="IPR038729">
    <property type="entry name" value="Rad50/SbcC_AAA"/>
</dbReference>
<dbReference type="KEGG" id="adv:DJ533_05690"/>
<evidence type="ECO:0000313" key="3">
    <source>
        <dbReference type="EMBL" id="AWL28110.1"/>
    </source>
</evidence>
<name>A0A2S2FB21_9GAMM</name>
<dbReference type="AlphaFoldDB" id="A0A2S2FB21"/>
<dbReference type="GO" id="GO:0006302">
    <property type="term" value="P:double-strand break repair"/>
    <property type="evidence" value="ECO:0007669"/>
    <property type="project" value="InterPro"/>
</dbReference>
<protein>
    <submittedName>
        <fullName evidence="3">AAA family ATPase</fullName>
    </submittedName>
</protein>
<proteinExistence type="predicted"/>
<feature type="coiled-coil region" evidence="1">
    <location>
        <begin position="940"/>
        <end position="974"/>
    </location>
</feature>
<gene>
    <name evidence="3" type="ORF">DJ533_05690</name>
</gene>